<comment type="subcellular location">
    <subcellularLocation>
        <location evidence="1">Cell membrane</location>
        <topology evidence="1">Multi-pass membrane protein</topology>
    </subcellularLocation>
</comment>
<keyword evidence="6 7" id="KW-0472">Membrane</keyword>
<evidence type="ECO:0000313" key="8">
    <source>
        <dbReference type="EMBL" id="RHL47056.1"/>
    </source>
</evidence>
<dbReference type="InterPro" id="IPR051539">
    <property type="entry name" value="T4SS-coupling_protein"/>
</dbReference>
<dbReference type="NCBIfam" id="NF045973">
    <property type="entry name" value="conju_CD1115"/>
    <property type="match status" value="1"/>
</dbReference>
<evidence type="ECO:0000256" key="2">
    <source>
        <dbReference type="ARBA" id="ARBA00008806"/>
    </source>
</evidence>
<evidence type="ECO:0000256" key="5">
    <source>
        <dbReference type="ARBA" id="ARBA00022989"/>
    </source>
</evidence>
<gene>
    <name evidence="8" type="ORF">DW018_02750</name>
</gene>
<dbReference type="Pfam" id="PF02534">
    <property type="entry name" value="T4SS-DNA_transf"/>
    <property type="match status" value="1"/>
</dbReference>
<evidence type="ECO:0000256" key="6">
    <source>
        <dbReference type="ARBA" id="ARBA00023136"/>
    </source>
</evidence>
<evidence type="ECO:0000313" key="9">
    <source>
        <dbReference type="Proteomes" id="UP000283314"/>
    </source>
</evidence>
<protein>
    <submittedName>
        <fullName evidence="8">Type IV secretory system conjugative DNA transfer family protein</fullName>
    </submittedName>
</protein>
<evidence type="ECO:0000256" key="4">
    <source>
        <dbReference type="ARBA" id="ARBA00022692"/>
    </source>
</evidence>
<keyword evidence="3" id="KW-1003">Cell membrane</keyword>
<comment type="similarity">
    <text evidence="2">Belongs to the VirD4/TraG family.</text>
</comment>
<accession>A0A415LER7</accession>
<dbReference type="PANTHER" id="PTHR37937:SF1">
    <property type="entry name" value="CONJUGATIVE TRANSFER: DNA TRANSPORT"/>
    <property type="match status" value="1"/>
</dbReference>
<dbReference type="SUPFAM" id="SSF52540">
    <property type="entry name" value="P-loop containing nucleoside triphosphate hydrolases"/>
    <property type="match status" value="1"/>
</dbReference>
<sequence length="719" mass="82077">MIYKKKSPSIIIVIVGAVFAAYAGYLVNGAWTTGININDFINKLNQILAQPFNNYYKGYTTVKAVLSALLIYAVALTMYYTSKRNIMPGKEYGTAQFADISKVNNRLRDKNEHRNRILSQNVRMSLNTRMTKLNNNILIIGGSGAGKTFYEVKPNLMQMPDDCSFILTDPKGEILRSTGEMLKNNGYNVKVINLIDMAKSDCYNPFSYIREETDVIKLITNLIANTTPKGANPADPFWEKAEGMFLQALFYYVWLEVPPKRRNFETVLKLMGKAEVKEKGKPSQLDIIMSALEETSPLGANHPAVKQYKKCMRGAGDTVRSIIISANSRLAFLENKKILRILSKDELNLADIGIGANGDCETKTALFCVIPDSDKSYNFIIGMLYTQIFQELYYQADFNFGGRLPIHVTFMLDEFSNVALPDDFCSLLSTMRSREISSVIIIQNLAQIKALFKDTWETIPGNCDTLIYLGGNEQSTHKYISELLGKGTIEKKSSGETRGRQGSSSRNYDVLGRELMTPDEARKFDNKKCLIFIRGFDPIVDNKFNPFNHQAFNQTADGKGKSYEHIPREDSVIIGPPFEILNRKSLEYYERLKEKGKNVYIDKLTMAEFMLLKNETVIKRLKKIEPQKENSKVDMEISGELEYQEDMESANDTNEIKRWKKLKEDTVTNRIIFWKFSKEQCDEVKKEMREGVPVNVILNYFYPDVSVEKMRKERQKYGS</sequence>
<dbReference type="Proteomes" id="UP000283314">
    <property type="component" value="Unassembled WGS sequence"/>
</dbReference>
<dbReference type="AlphaFoldDB" id="A0A415LER7"/>
<evidence type="ECO:0000256" key="3">
    <source>
        <dbReference type="ARBA" id="ARBA00022475"/>
    </source>
</evidence>
<dbReference type="InterPro" id="IPR027417">
    <property type="entry name" value="P-loop_NTPase"/>
</dbReference>
<evidence type="ECO:0000256" key="7">
    <source>
        <dbReference type="SAM" id="Phobius"/>
    </source>
</evidence>
<feature type="transmembrane region" description="Helical" evidence="7">
    <location>
        <begin position="61"/>
        <end position="80"/>
    </location>
</feature>
<name>A0A415LER7_9FIRM</name>
<dbReference type="Gene3D" id="3.40.50.300">
    <property type="entry name" value="P-loop containing nucleotide triphosphate hydrolases"/>
    <property type="match status" value="2"/>
</dbReference>
<dbReference type="PANTHER" id="PTHR37937">
    <property type="entry name" value="CONJUGATIVE TRANSFER: DNA TRANSPORT"/>
    <property type="match status" value="1"/>
</dbReference>
<dbReference type="CDD" id="cd01127">
    <property type="entry name" value="TrwB_TraG_TraD_VirD4"/>
    <property type="match status" value="1"/>
</dbReference>
<dbReference type="InterPro" id="IPR003688">
    <property type="entry name" value="TraG/VirD4"/>
</dbReference>
<dbReference type="EMBL" id="QROT01000002">
    <property type="protein sequence ID" value="RHL47056.1"/>
    <property type="molecule type" value="Genomic_DNA"/>
</dbReference>
<organism evidence="8 9">
    <name type="scientific">Eubacterium ventriosum</name>
    <dbReference type="NCBI Taxonomy" id="39496"/>
    <lineage>
        <taxon>Bacteria</taxon>
        <taxon>Bacillati</taxon>
        <taxon>Bacillota</taxon>
        <taxon>Clostridia</taxon>
        <taxon>Eubacteriales</taxon>
        <taxon>Eubacteriaceae</taxon>
        <taxon>Eubacterium</taxon>
    </lineage>
</organism>
<keyword evidence="5 7" id="KW-1133">Transmembrane helix</keyword>
<evidence type="ECO:0000256" key="1">
    <source>
        <dbReference type="ARBA" id="ARBA00004651"/>
    </source>
</evidence>
<reference evidence="8 9" key="1">
    <citation type="submission" date="2018-08" db="EMBL/GenBank/DDBJ databases">
        <title>A genome reference for cultivated species of the human gut microbiota.</title>
        <authorList>
            <person name="Zou Y."/>
            <person name="Xue W."/>
            <person name="Luo G."/>
        </authorList>
    </citation>
    <scope>NUCLEOTIDE SEQUENCE [LARGE SCALE GENOMIC DNA]</scope>
    <source>
        <strain evidence="8 9">AF37-4</strain>
    </source>
</reference>
<dbReference type="RefSeq" id="WP_118379233.1">
    <property type="nucleotide sequence ID" value="NZ_CABJDQ010000002.1"/>
</dbReference>
<proteinExistence type="inferred from homology"/>
<dbReference type="GO" id="GO:0005886">
    <property type="term" value="C:plasma membrane"/>
    <property type="evidence" value="ECO:0007669"/>
    <property type="project" value="UniProtKB-SubCell"/>
</dbReference>
<dbReference type="GeneID" id="66466152"/>
<comment type="caution">
    <text evidence="8">The sequence shown here is derived from an EMBL/GenBank/DDBJ whole genome shotgun (WGS) entry which is preliminary data.</text>
</comment>
<feature type="transmembrane region" description="Helical" evidence="7">
    <location>
        <begin position="7"/>
        <end position="27"/>
    </location>
</feature>
<keyword evidence="4 7" id="KW-0812">Transmembrane</keyword>